<evidence type="ECO:0000256" key="3">
    <source>
        <dbReference type="ARBA" id="ARBA00023210"/>
    </source>
</evidence>
<reference evidence="10 11" key="1">
    <citation type="submission" date="2024-01" db="EMBL/GenBank/DDBJ databases">
        <title>Complete Genome Sequence of Alkalicoccus halolimnae BZ-SZ-XJ29T, a Moderately Halophilic Bacterium Isolated from a Salt Lake.</title>
        <authorList>
            <person name="Zhao B."/>
        </authorList>
    </citation>
    <scope>NUCLEOTIDE SEQUENCE [LARGE SCALE GENOMIC DNA]</scope>
    <source>
        <strain evidence="10 11">BZ-SZ-XJ29</strain>
    </source>
</reference>
<evidence type="ECO:0000256" key="1">
    <source>
        <dbReference type="ARBA" id="ARBA00006291"/>
    </source>
</evidence>
<evidence type="ECO:0000256" key="6">
    <source>
        <dbReference type="HAMAP-Rule" id="MF_00267"/>
    </source>
</evidence>
<feature type="region of interest" description="Disordered" evidence="7">
    <location>
        <begin position="218"/>
        <end position="240"/>
    </location>
</feature>
<gene>
    <name evidence="6" type="primary">minC</name>
    <name evidence="10" type="ORF">FTX54_012225</name>
</gene>
<organism evidence="10 11">
    <name type="scientific">Alkalicoccus halolimnae</name>
    <dbReference type="NCBI Taxonomy" id="1667239"/>
    <lineage>
        <taxon>Bacteria</taxon>
        <taxon>Bacillati</taxon>
        <taxon>Bacillota</taxon>
        <taxon>Bacilli</taxon>
        <taxon>Bacillales</taxon>
        <taxon>Bacillaceae</taxon>
        <taxon>Alkalicoccus</taxon>
    </lineage>
</organism>
<dbReference type="KEGG" id="ahal:FTX54_012225"/>
<evidence type="ECO:0000256" key="7">
    <source>
        <dbReference type="SAM" id="MobiDB-lite"/>
    </source>
</evidence>
<dbReference type="Gene3D" id="3.30.160.540">
    <property type="match status" value="1"/>
</dbReference>
<sequence length="240" mass="26636">MTKELRDYAALKGTIQGLKLILNDQCSFSELLNGLEETLAGKKALFVSKRNEPLHAVVDTGYRFLTEKQQEELRVFLSRTFHIEAVEISSHLMKKKEAEKAIEEVRITKLLRVVRYGQEVEIEGDVLLIGDVDPGGEIRSTGSIYVFGSLRGRAAAGTGGDARAIICAAFLDPSELEIAGTVKTFSEEESEDVSETIGMFESALLNEEGNLVTEKVQNLRMSRPDFDKGPKQPEPSQKWT</sequence>
<keyword evidence="11" id="KW-1185">Reference proteome</keyword>
<dbReference type="InterPro" id="IPR036145">
    <property type="entry name" value="MinC_C_sf"/>
</dbReference>
<evidence type="ECO:0000313" key="11">
    <source>
        <dbReference type="Proteomes" id="UP000321816"/>
    </source>
</evidence>
<dbReference type="Pfam" id="PF03775">
    <property type="entry name" value="MinC_C"/>
    <property type="match status" value="1"/>
</dbReference>
<protein>
    <recommendedName>
        <fullName evidence="6">Probable septum site-determining protein MinC</fullName>
    </recommendedName>
</protein>
<dbReference type="RefSeq" id="WP_147803511.1">
    <property type="nucleotide sequence ID" value="NZ_CP144914.1"/>
</dbReference>
<dbReference type="OrthoDB" id="9790810at2"/>
<keyword evidence="4 6" id="KW-0131">Cell cycle</keyword>
<feature type="compositionally biased region" description="Basic and acidic residues" evidence="7">
    <location>
        <begin position="222"/>
        <end position="231"/>
    </location>
</feature>
<evidence type="ECO:0000256" key="4">
    <source>
        <dbReference type="ARBA" id="ARBA00023306"/>
    </source>
</evidence>
<dbReference type="PANTHER" id="PTHR34108:SF1">
    <property type="entry name" value="SEPTUM SITE-DETERMINING PROTEIN MINC"/>
    <property type="match status" value="1"/>
</dbReference>
<feature type="domain" description="Septum site-determining protein MinC N-terminal" evidence="9">
    <location>
        <begin position="11"/>
        <end position="83"/>
    </location>
</feature>
<dbReference type="InterPro" id="IPR016098">
    <property type="entry name" value="CAP/MinC_C"/>
</dbReference>
<dbReference type="AlphaFoldDB" id="A0A5C7F5E6"/>
<proteinExistence type="inferred from homology"/>
<dbReference type="Gene3D" id="2.160.20.70">
    <property type="match status" value="1"/>
</dbReference>
<dbReference type="EMBL" id="CP144914">
    <property type="protein sequence ID" value="WWD79180.1"/>
    <property type="molecule type" value="Genomic_DNA"/>
</dbReference>
<name>A0A5C7F5E6_9BACI</name>
<dbReference type="GO" id="GO:0000902">
    <property type="term" value="P:cell morphogenesis"/>
    <property type="evidence" value="ECO:0007669"/>
    <property type="project" value="InterPro"/>
</dbReference>
<dbReference type="HAMAP" id="MF_00267">
    <property type="entry name" value="MinC"/>
    <property type="match status" value="1"/>
</dbReference>
<comment type="similarity">
    <text evidence="1 6">Belongs to the MinC family.</text>
</comment>
<dbReference type="Proteomes" id="UP000321816">
    <property type="component" value="Chromosome"/>
</dbReference>
<dbReference type="InterPro" id="IPR055219">
    <property type="entry name" value="MinC_N_1"/>
</dbReference>
<feature type="domain" description="Septum formation inhibitor MinC C-terminal" evidence="8">
    <location>
        <begin position="112"/>
        <end position="193"/>
    </location>
</feature>
<dbReference type="SUPFAM" id="SSF63848">
    <property type="entry name" value="Cell-division inhibitor MinC, C-terminal domain"/>
    <property type="match status" value="1"/>
</dbReference>
<comment type="function">
    <text evidence="6">Cell division inhibitor that blocks the formation of polar Z ring septums. Rapidly oscillates between the poles of the cell to destabilize FtsZ filaments that have formed before they mature into polar Z rings. Prevents FtsZ polymerization.</text>
</comment>
<evidence type="ECO:0000259" key="9">
    <source>
        <dbReference type="Pfam" id="PF22642"/>
    </source>
</evidence>
<keyword evidence="3 6" id="KW-0717">Septation</keyword>
<keyword evidence="2 6" id="KW-0132">Cell division</keyword>
<dbReference type="InterPro" id="IPR013033">
    <property type="entry name" value="MinC"/>
</dbReference>
<evidence type="ECO:0000256" key="2">
    <source>
        <dbReference type="ARBA" id="ARBA00022618"/>
    </source>
</evidence>
<dbReference type="PANTHER" id="PTHR34108">
    <property type="entry name" value="SEPTUM SITE-DETERMINING PROTEIN MINC"/>
    <property type="match status" value="1"/>
</dbReference>
<accession>A0A5C7F5E6</accession>
<dbReference type="GO" id="GO:1901891">
    <property type="term" value="P:regulation of cell septum assembly"/>
    <property type="evidence" value="ECO:0007669"/>
    <property type="project" value="InterPro"/>
</dbReference>
<dbReference type="GO" id="GO:0000917">
    <property type="term" value="P:division septum assembly"/>
    <property type="evidence" value="ECO:0007669"/>
    <property type="project" value="UniProtKB-KW"/>
</dbReference>
<comment type="subunit">
    <text evidence="5 6">Interacts with MinD and FtsZ.</text>
</comment>
<dbReference type="InterPro" id="IPR005526">
    <property type="entry name" value="Septum_form_inhib_MinC_C"/>
</dbReference>
<evidence type="ECO:0000313" key="10">
    <source>
        <dbReference type="EMBL" id="WWD79180.1"/>
    </source>
</evidence>
<evidence type="ECO:0000256" key="5">
    <source>
        <dbReference type="ARBA" id="ARBA00046874"/>
    </source>
</evidence>
<dbReference type="Pfam" id="PF22642">
    <property type="entry name" value="MinC_N_1"/>
    <property type="match status" value="1"/>
</dbReference>
<evidence type="ECO:0000259" key="8">
    <source>
        <dbReference type="Pfam" id="PF03775"/>
    </source>
</evidence>